<reference evidence="2" key="1">
    <citation type="journal article" date="2014" name="Proc. Natl. Acad. Sci. U.S.A.">
        <title>Extensive sampling of basidiomycete genomes demonstrates inadequacy of the white-rot/brown-rot paradigm for wood decay fungi.</title>
        <authorList>
            <person name="Riley R."/>
            <person name="Salamov A.A."/>
            <person name="Brown D.W."/>
            <person name="Nagy L.G."/>
            <person name="Floudas D."/>
            <person name="Held B.W."/>
            <person name="Levasseur A."/>
            <person name="Lombard V."/>
            <person name="Morin E."/>
            <person name="Otillar R."/>
            <person name="Lindquist E.A."/>
            <person name="Sun H."/>
            <person name="LaButti K.M."/>
            <person name="Schmutz J."/>
            <person name="Jabbour D."/>
            <person name="Luo H."/>
            <person name="Baker S.E."/>
            <person name="Pisabarro A.G."/>
            <person name="Walton J.D."/>
            <person name="Blanchette R.A."/>
            <person name="Henrissat B."/>
            <person name="Martin F."/>
            <person name="Cullen D."/>
            <person name="Hibbett D.S."/>
            <person name="Grigoriev I.V."/>
        </authorList>
    </citation>
    <scope>NUCLEOTIDE SEQUENCE [LARGE SCALE GENOMIC DNA]</scope>
    <source>
        <strain evidence="2">CBS 339.88</strain>
    </source>
</reference>
<evidence type="ECO:0000313" key="2">
    <source>
        <dbReference type="Proteomes" id="UP000027222"/>
    </source>
</evidence>
<protein>
    <submittedName>
        <fullName evidence="1">Uncharacterized protein</fullName>
    </submittedName>
</protein>
<dbReference type="EMBL" id="KL142373">
    <property type="protein sequence ID" value="KDR79396.1"/>
    <property type="molecule type" value="Genomic_DNA"/>
</dbReference>
<organism evidence="1 2">
    <name type="scientific">Galerina marginata (strain CBS 339.88)</name>
    <dbReference type="NCBI Taxonomy" id="685588"/>
    <lineage>
        <taxon>Eukaryota</taxon>
        <taxon>Fungi</taxon>
        <taxon>Dikarya</taxon>
        <taxon>Basidiomycota</taxon>
        <taxon>Agaricomycotina</taxon>
        <taxon>Agaricomycetes</taxon>
        <taxon>Agaricomycetidae</taxon>
        <taxon>Agaricales</taxon>
        <taxon>Agaricineae</taxon>
        <taxon>Strophariaceae</taxon>
        <taxon>Galerina</taxon>
    </lineage>
</organism>
<dbReference type="AlphaFoldDB" id="A0A067T8D9"/>
<gene>
    <name evidence="1" type="ORF">GALMADRAFT_243448</name>
</gene>
<evidence type="ECO:0000313" key="1">
    <source>
        <dbReference type="EMBL" id="KDR79396.1"/>
    </source>
</evidence>
<keyword evidence="2" id="KW-1185">Reference proteome</keyword>
<sequence>MLLSAMWAIMVQVGTGFRKFLIHSGPDLPDDAGLAPYSELSGLRRLKSYKGIDPKVLDLPGTAAQRGEARLPPHLR</sequence>
<name>A0A067T8D9_GALM3</name>
<accession>A0A067T8D9</accession>
<dbReference type="HOGENOM" id="CLU_2654675_0_0_1"/>
<proteinExistence type="predicted"/>
<dbReference type="Proteomes" id="UP000027222">
    <property type="component" value="Unassembled WGS sequence"/>
</dbReference>